<name>A0A1J8QGB4_9AGAM</name>
<dbReference type="AlphaFoldDB" id="A0A1J8QGB4"/>
<organism evidence="2 3">
    <name type="scientific">Rhizopogon vesiculosus</name>
    <dbReference type="NCBI Taxonomy" id="180088"/>
    <lineage>
        <taxon>Eukaryota</taxon>
        <taxon>Fungi</taxon>
        <taxon>Dikarya</taxon>
        <taxon>Basidiomycota</taxon>
        <taxon>Agaricomycotina</taxon>
        <taxon>Agaricomycetes</taxon>
        <taxon>Agaricomycetidae</taxon>
        <taxon>Boletales</taxon>
        <taxon>Suillineae</taxon>
        <taxon>Rhizopogonaceae</taxon>
        <taxon>Rhizopogon</taxon>
    </lineage>
</organism>
<feature type="region of interest" description="Disordered" evidence="1">
    <location>
        <begin position="1"/>
        <end position="93"/>
    </location>
</feature>
<reference evidence="2 3" key="1">
    <citation type="submission" date="2016-03" db="EMBL/GenBank/DDBJ databases">
        <title>Comparative genomics of the ectomycorrhizal sister species Rhizopogon vinicolor and Rhizopogon vesiculosus (Basidiomycota: Boletales) reveals a divergence of the mating type B locus.</title>
        <authorList>
            <person name="Mujic A.B."/>
            <person name="Kuo A."/>
            <person name="Tritt A."/>
            <person name="Lipzen A."/>
            <person name="Chen C."/>
            <person name="Johnson J."/>
            <person name="Sharma A."/>
            <person name="Barry K."/>
            <person name="Grigoriev I.V."/>
            <person name="Spatafora J.W."/>
        </authorList>
    </citation>
    <scope>NUCLEOTIDE SEQUENCE [LARGE SCALE GENOMIC DNA]</scope>
    <source>
        <strain evidence="2 3">AM-OR11-056</strain>
    </source>
</reference>
<evidence type="ECO:0000313" key="3">
    <source>
        <dbReference type="Proteomes" id="UP000183567"/>
    </source>
</evidence>
<accession>A0A1J8QGB4</accession>
<dbReference type="EMBL" id="LVVM01004551">
    <property type="protein sequence ID" value="OJA12641.1"/>
    <property type="molecule type" value="Genomic_DNA"/>
</dbReference>
<protein>
    <submittedName>
        <fullName evidence="2">Uncharacterized protein</fullName>
    </submittedName>
</protein>
<feature type="compositionally biased region" description="Basic and acidic residues" evidence="1">
    <location>
        <begin position="77"/>
        <end position="93"/>
    </location>
</feature>
<dbReference type="OrthoDB" id="2532734at2759"/>
<comment type="caution">
    <text evidence="2">The sequence shown here is derived from an EMBL/GenBank/DDBJ whole genome shotgun (WGS) entry which is preliminary data.</text>
</comment>
<keyword evidence="3" id="KW-1185">Reference proteome</keyword>
<gene>
    <name evidence="2" type="ORF">AZE42_11102</name>
</gene>
<evidence type="ECO:0000256" key="1">
    <source>
        <dbReference type="SAM" id="MobiDB-lite"/>
    </source>
</evidence>
<feature type="compositionally biased region" description="Basic and acidic residues" evidence="1">
    <location>
        <begin position="53"/>
        <end position="64"/>
    </location>
</feature>
<sequence>MSQQRKDTTNTASSRSQGQQEQQFNILPHPAQSNDPADLVGGPRLGAGLGSKPEVHAYHARDPHVPSQEILNSLEAPKSREELHRRAEELNKK</sequence>
<evidence type="ECO:0000313" key="2">
    <source>
        <dbReference type="EMBL" id="OJA12641.1"/>
    </source>
</evidence>
<feature type="compositionally biased region" description="Polar residues" evidence="1">
    <location>
        <begin position="9"/>
        <end position="35"/>
    </location>
</feature>
<dbReference type="Proteomes" id="UP000183567">
    <property type="component" value="Unassembled WGS sequence"/>
</dbReference>
<proteinExistence type="predicted"/>